<organism evidence="3 4">
    <name type="scientific">Aliivibrio sifiae</name>
    <dbReference type="NCBI Taxonomy" id="566293"/>
    <lineage>
        <taxon>Bacteria</taxon>
        <taxon>Pseudomonadati</taxon>
        <taxon>Pseudomonadota</taxon>
        <taxon>Gammaproteobacteria</taxon>
        <taxon>Vibrionales</taxon>
        <taxon>Vibrionaceae</taxon>
        <taxon>Aliivibrio</taxon>
    </lineage>
</organism>
<feature type="domain" description="Protein CR006 P-loop" evidence="1">
    <location>
        <begin position="169"/>
        <end position="685"/>
    </location>
</feature>
<reference evidence="3 4" key="2">
    <citation type="submission" date="2016-12" db="EMBL/GenBank/DDBJ databases">
        <title>Diversity of luminous bacteria.</title>
        <authorList>
            <person name="Yoshizawa S."/>
            <person name="Kogure K."/>
        </authorList>
    </citation>
    <scope>NUCLEOTIDE SEQUENCE [LARGE SCALE GENOMIC DNA]</scope>
    <source>
        <strain evidence="3 4">NBRC 105001</strain>
    </source>
</reference>
<protein>
    <recommendedName>
        <fullName evidence="1">Protein CR006 P-loop domain-containing protein</fullName>
    </recommendedName>
</protein>
<dbReference type="PANTHER" id="PTHR32182:SF22">
    <property type="entry name" value="ATP-DEPENDENT ENDONUCLEASE, OLD FAMILY-RELATED"/>
    <property type="match status" value="1"/>
</dbReference>
<evidence type="ECO:0000313" key="4">
    <source>
        <dbReference type="Proteomes" id="UP000239273"/>
    </source>
</evidence>
<evidence type="ECO:0000313" key="3">
    <source>
        <dbReference type="EMBL" id="PQJ93660.1"/>
    </source>
</evidence>
<accession>A0A2S7XIX6</accession>
<evidence type="ECO:0000259" key="1">
    <source>
        <dbReference type="Pfam" id="PF13166"/>
    </source>
</evidence>
<proteinExistence type="predicted"/>
<name>A0A2S7XIX6_9GAMM</name>
<feature type="domain" description="Protein CR006 P-loop" evidence="1">
    <location>
        <begin position="19"/>
        <end position="154"/>
    </location>
</feature>
<reference evidence="2" key="4">
    <citation type="submission" date="2023-01" db="EMBL/GenBank/DDBJ databases">
        <title>Draft genome sequence of Aliivibrio sifiae strain NBRC 105001.</title>
        <authorList>
            <person name="Sun Q."/>
            <person name="Mori K."/>
        </authorList>
    </citation>
    <scope>NUCLEOTIDE SEQUENCE</scope>
    <source>
        <strain evidence="2">NBRC 105001</strain>
    </source>
</reference>
<dbReference type="GO" id="GO:0006302">
    <property type="term" value="P:double-strand break repair"/>
    <property type="evidence" value="ECO:0007669"/>
    <property type="project" value="TreeGrafter"/>
</dbReference>
<dbReference type="EMBL" id="MSCP01000001">
    <property type="protein sequence ID" value="PQJ93660.1"/>
    <property type="molecule type" value="Genomic_DNA"/>
</dbReference>
<dbReference type="PANTHER" id="PTHR32182">
    <property type="entry name" value="DNA REPLICATION AND REPAIR PROTEIN RECF"/>
    <property type="match status" value="1"/>
</dbReference>
<gene>
    <name evidence="3" type="ORF">BTO23_06100</name>
    <name evidence="2" type="ORF">GCM10007855_11100</name>
</gene>
<dbReference type="SUPFAM" id="SSF52540">
    <property type="entry name" value="P-loop containing nucleoside triphosphate hydrolases"/>
    <property type="match status" value="1"/>
</dbReference>
<dbReference type="EMBL" id="BSOU01000003">
    <property type="protein sequence ID" value="GLR74236.1"/>
    <property type="molecule type" value="Genomic_DNA"/>
</dbReference>
<dbReference type="OrthoDB" id="9795565at2"/>
<reference evidence="2" key="1">
    <citation type="journal article" date="2014" name="Int. J. Syst. Evol. Microbiol.">
        <title>Complete genome of a new Firmicutes species belonging to the dominant human colonic microbiota ('Ruminococcus bicirculans') reveals two chromosomes and a selective capacity to utilize plant glucans.</title>
        <authorList>
            <consortium name="NISC Comparative Sequencing Program"/>
            <person name="Wegmann U."/>
            <person name="Louis P."/>
            <person name="Goesmann A."/>
            <person name="Henrissat B."/>
            <person name="Duncan S.H."/>
            <person name="Flint H.J."/>
        </authorList>
    </citation>
    <scope>NUCLEOTIDE SEQUENCE</scope>
    <source>
        <strain evidence="2">NBRC 105001</strain>
    </source>
</reference>
<dbReference type="AlphaFoldDB" id="A0A2S7XIX6"/>
<keyword evidence="5" id="KW-1185">Reference proteome</keyword>
<comment type="caution">
    <text evidence="3">The sequence shown here is derived from an EMBL/GenBank/DDBJ whole genome shotgun (WGS) entry which is preliminary data.</text>
</comment>
<dbReference type="GO" id="GO:0000731">
    <property type="term" value="P:DNA synthesis involved in DNA repair"/>
    <property type="evidence" value="ECO:0007669"/>
    <property type="project" value="TreeGrafter"/>
</dbReference>
<dbReference type="Gene3D" id="3.40.50.300">
    <property type="entry name" value="P-loop containing nucleotide triphosphate hydrolases"/>
    <property type="match status" value="1"/>
</dbReference>
<dbReference type="Pfam" id="PF13166">
    <property type="entry name" value="AAA_13"/>
    <property type="match status" value="2"/>
</dbReference>
<dbReference type="Proteomes" id="UP000239273">
    <property type="component" value="Unassembled WGS sequence"/>
</dbReference>
<evidence type="ECO:0000313" key="2">
    <source>
        <dbReference type="EMBL" id="GLR74236.1"/>
    </source>
</evidence>
<dbReference type="RefSeq" id="WP_105063166.1">
    <property type="nucleotide sequence ID" value="NZ_BSOU01000003.1"/>
</dbReference>
<dbReference type="Proteomes" id="UP001156660">
    <property type="component" value="Unassembled WGS sequence"/>
</dbReference>
<dbReference type="InterPro" id="IPR027417">
    <property type="entry name" value="P-loop_NTPase"/>
</dbReference>
<reference evidence="5" key="3">
    <citation type="journal article" date="2019" name="Int. J. Syst. Evol. Microbiol.">
        <title>The Global Catalogue of Microorganisms (GCM) 10K type strain sequencing project: providing services to taxonomists for standard genome sequencing and annotation.</title>
        <authorList>
            <consortium name="The Broad Institute Genomics Platform"/>
            <consortium name="The Broad Institute Genome Sequencing Center for Infectious Disease"/>
            <person name="Wu L."/>
            <person name="Ma J."/>
        </authorList>
    </citation>
    <scope>NUCLEOTIDE SEQUENCE [LARGE SCALE GENOMIC DNA]</scope>
    <source>
        <strain evidence="5">NBRC 105001</strain>
    </source>
</reference>
<evidence type="ECO:0000313" key="5">
    <source>
        <dbReference type="Proteomes" id="UP001156660"/>
    </source>
</evidence>
<dbReference type="InterPro" id="IPR026866">
    <property type="entry name" value="CR006_AAA"/>
</dbReference>
<dbReference type="CDD" id="cd00267">
    <property type="entry name" value="ABC_ATPase"/>
    <property type="match status" value="1"/>
</dbReference>
<sequence>MLENLNVLAEIKQLNHRSQMDNNFTQLSLIYGLNGDGKSTLSKIFQLISEKDIPSINSMKSLESDELKTPNFVLRFSASKAITPNNINSLDHNFLVFNQHFIDSNVHSSSKIESSNLQNYYNLCLGSFSVEKQKKIDDLKLENNILTTDKTEFETKLTQRFQGLTVSEITKLKPIKGADSRIAELESKLDDVKAIDVIKKITKPSKLSVSFPELNFDYLDVSVEKISRDATEEIKKHFSNNHKKENKKWVKDGVTLVTENQTCPFCAQGLNESPIYTHYKHFLDETYQVAVNAFTTSNTITTTDLDSIYTALLSVKTDVDTANQCIESWKDRVSLNSLTLELAYLSDLETYIKNLKKETERMESDIFIETDLSETCESIIKILFDAESDIRTLNKSIQSCLNDIQSYISTLESTTEADININITTLKNAIESSKADVKLWIKDRKDRGSRVTLNNKAVKTLREEIENDQKGKISTLSKDINEILQKFGSHVRLIDLEKDYKAKKGNDRFKFGVKFIENELSTSNAADSAKVIGDLLSTGDKNALALAFFFAKVRSGVNANSIIVFDDPMSSLDRHRRHQTKALITKIARNNQVLVMSHDPFFLKELYDYQNNNTISSYFRFESSTQISGTSHYRKSSLISIANLNEETTDPYEQCYKSLLDYCHTPSDDSTIKLDAIRRIRTILEAKIYMSDPNTFLPNEYLGTLIGKVRERKDDQQDIFYIDNETFEDIEDLNEYTGEYHHADGVKTVSNPIDMTELRTNIQKTLECVTRM</sequence>